<keyword evidence="2" id="KW-1185">Reference proteome</keyword>
<dbReference type="EMBL" id="JAPDRP010000002">
    <property type="protein sequence ID" value="KAJ9648889.1"/>
    <property type="molecule type" value="Genomic_DNA"/>
</dbReference>
<gene>
    <name evidence="1" type="ORF">H2199_000802</name>
</gene>
<dbReference type="Proteomes" id="UP001172680">
    <property type="component" value="Unassembled WGS sequence"/>
</dbReference>
<name>A0ACC2ZMU0_9PEZI</name>
<evidence type="ECO:0000313" key="1">
    <source>
        <dbReference type="EMBL" id="KAJ9648889.1"/>
    </source>
</evidence>
<evidence type="ECO:0000313" key="2">
    <source>
        <dbReference type="Proteomes" id="UP001172680"/>
    </source>
</evidence>
<sequence>MSCRLRRHHVPRAKSPPPYIITRRAEADGCAAFAAPPPRWLAASPYLLCFCILDSLLLTSFSYSLSLARHPHLQKPPQYLLERITQAHIAKYQPKTLQINPTPSPPDPQHVEQIRPQRPPAYPPQAHYDAGPYPPQQQFSSPPPQGYYQPPPGGEAQNYYGGPPPAAARLRPAAAHVLPARAPTAGLR</sequence>
<comment type="caution">
    <text evidence="1">The sequence shown here is derived from an EMBL/GenBank/DDBJ whole genome shotgun (WGS) entry which is preliminary data.</text>
</comment>
<protein>
    <submittedName>
        <fullName evidence="1">Uncharacterized protein</fullName>
    </submittedName>
</protein>
<organism evidence="1 2">
    <name type="scientific">Coniosporium tulheliwenetii</name>
    <dbReference type="NCBI Taxonomy" id="3383036"/>
    <lineage>
        <taxon>Eukaryota</taxon>
        <taxon>Fungi</taxon>
        <taxon>Dikarya</taxon>
        <taxon>Ascomycota</taxon>
        <taxon>Pezizomycotina</taxon>
        <taxon>Dothideomycetes</taxon>
        <taxon>Dothideomycetes incertae sedis</taxon>
        <taxon>Coniosporium</taxon>
    </lineage>
</organism>
<accession>A0ACC2ZMU0</accession>
<proteinExistence type="predicted"/>
<reference evidence="1" key="1">
    <citation type="submission" date="2022-10" db="EMBL/GenBank/DDBJ databases">
        <title>Culturing micro-colonial fungi from biological soil crusts in the Mojave desert and describing Neophaeococcomyces mojavensis, and introducing the new genera and species Taxawa tesnikishii.</title>
        <authorList>
            <person name="Kurbessoian T."/>
            <person name="Stajich J.E."/>
        </authorList>
    </citation>
    <scope>NUCLEOTIDE SEQUENCE</scope>
    <source>
        <strain evidence="1">JES_115</strain>
    </source>
</reference>